<evidence type="ECO:0000313" key="8">
    <source>
        <dbReference type="EMBL" id="OBS23144.1"/>
    </source>
</evidence>
<evidence type="ECO:0000256" key="1">
    <source>
        <dbReference type="ARBA" id="ARBA00023125"/>
    </source>
</evidence>
<proteinExistence type="predicted"/>
<dbReference type="EMBL" id="LYXU01000001">
    <property type="protein sequence ID" value="OBS28337.1"/>
    <property type="molecule type" value="Genomic_DNA"/>
</dbReference>
<dbReference type="AlphaFoldDB" id="A0A1B8ABP7"/>
<dbReference type="GO" id="GO:0005634">
    <property type="term" value="C:nucleus"/>
    <property type="evidence" value="ECO:0007669"/>
    <property type="project" value="TreeGrafter"/>
</dbReference>
<protein>
    <recommendedName>
        <fullName evidence="3">HTH CENPB-type domain-containing protein</fullName>
    </recommendedName>
</protein>
<accession>A0A1B8ABP7</accession>
<feature type="domain" description="HTH CENPB-type" evidence="3">
    <location>
        <begin position="74"/>
        <end position="145"/>
    </location>
</feature>
<evidence type="ECO:0000256" key="2">
    <source>
        <dbReference type="SAM" id="MobiDB-lite"/>
    </source>
</evidence>
<dbReference type="STRING" id="36050.A0A1B8ABP7"/>
<dbReference type="InterPro" id="IPR050863">
    <property type="entry name" value="CenT-Element_Derived"/>
</dbReference>
<gene>
    <name evidence="9" type="ORF">FPOA_15230</name>
    <name evidence="10" type="ORF">FPOA_16423</name>
    <name evidence="8" type="ORF">FPOA_17866</name>
    <name evidence="7" type="ORF">FPOA_23426</name>
    <name evidence="5" type="ORF">FPOA_23917</name>
    <name evidence="6" type="ORF">FPOA_25609</name>
    <name evidence="4" type="ORF">FPOA_28664</name>
</gene>
<evidence type="ECO:0000313" key="9">
    <source>
        <dbReference type="EMBL" id="OBS27151.1"/>
    </source>
</evidence>
<evidence type="ECO:0000259" key="3">
    <source>
        <dbReference type="PROSITE" id="PS51253"/>
    </source>
</evidence>
<dbReference type="EMBL" id="LYXU01000004">
    <property type="protein sequence ID" value="OBS19584.1"/>
    <property type="molecule type" value="Genomic_DNA"/>
</dbReference>
<dbReference type="InterPro" id="IPR004875">
    <property type="entry name" value="DDE_SF_endonuclease_dom"/>
</dbReference>
<dbReference type="PANTHER" id="PTHR19303:SF74">
    <property type="entry name" value="POGO TRANSPOSABLE ELEMENT WITH KRAB DOMAIN"/>
    <property type="match status" value="1"/>
</dbReference>
<dbReference type="PANTHER" id="PTHR19303">
    <property type="entry name" value="TRANSPOSON"/>
    <property type="match status" value="1"/>
</dbReference>
<dbReference type="Pfam" id="PF03184">
    <property type="entry name" value="DDE_1"/>
    <property type="match status" value="1"/>
</dbReference>
<keyword evidence="11" id="KW-1185">Reference proteome</keyword>
<dbReference type="InterPro" id="IPR006600">
    <property type="entry name" value="HTH_CenpB_DNA-bd_dom"/>
</dbReference>
<evidence type="ECO:0000313" key="11">
    <source>
        <dbReference type="Proteomes" id="UP000091967"/>
    </source>
</evidence>
<dbReference type="EMBL" id="LYXU01000002">
    <property type="protein sequence ID" value="OBS23144.1"/>
    <property type="molecule type" value="Genomic_DNA"/>
</dbReference>
<evidence type="ECO:0000313" key="6">
    <source>
        <dbReference type="EMBL" id="OBS19584.1"/>
    </source>
</evidence>
<evidence type="ECO:0000313" key="4">
    <source>
        <dbReference type="EMBL" id="OBS15216.1"/>
    </source>
</evidence>
<organism evidence="5 11">
    <name type="scientific">Fusarium poae</name>
    <dbReference type="NCBI Taxonomy" id="36050"/>
    <lineage>
        <taxon>Eukaryota</taxon>
        <taxon>Fungi</taxon>
        <taxon>Dikarya</taxon>
        <taxon>Ascomycota</taxon>
        <taxon>Pezizomycotina</taxon>
        <taxon>Sordariomycetes</taxon>
        <taxon>Hypocreomycetidae</taxon>
        <taxon>Hypocreales</taxon>
        <taxon>Nectriaceae</taxon>
        <taxon>Fusarium</taxon>
    </lineage>
</organism>
<dbReference type="GO" id="GO:0003677">
    <property type="term" value="F:DNA binding"/>
    <property type="evidence" value="ECO:0007669"/>
    <property type="project" value="UniProtKB-KW"/>
</dbReference>
<comment type="caution">
    <text evidence="5">The sequence shown here is derived from an EMBL/GenBank/DDBJ whole genome shotgun (WGS) entry which is preliminary data.</text>
</comment>
<sequence>MPSQSNLRAAQAVVLSRQRLRRGLNRDAAGRRKKPLTLRAAEARYAGSARASIGRIFKRLEAANTVDYEDVVDPKMGRPRQLTDEEEEAIVCYIIWMEKSGLPASKWEIEDAALTLRRRRDPDARPVSKMWYSRFRDDHPELAKSILKSREASRAEYEEGGVDDTKEWFQRLSDVMTKYNIGASETWNADEAGVRVGMLRDKMECLVVRTKKKSATEVFSPQDRETCTVIGLGNAAGATTPPWLIFKSLPTLEWAFIEGDPDMRFAQSDSAFSSAAITLEWAKHFNRCSWEKSATVQKRQLDFEEWFGCNEHLQDTNNRLVTHDMPPAARPYDEAVWRLLVIDGFTGHGSFELREYMIKFNILVAFLPPHSTHILQPMDELFRRSLMKASLPLTSSRASKKTGIYPPTDRPAIEYFLRKQLKKKKTFTPAHFSLLPSDMRFHAASSTAETIGERYHDILSSPTLAGLRHIRNIVHEAVVLEDVIKKYVDDRRTRIEKRYHERKRGRRAKTVSDLIPTVSLQDLRDQQEEAIADDKKKQHKQGIRFTRSVIIKEMNRLKDEWRENKEVIVNGIPKRLQFKQWLEHTGKQYDYLSMDTQRSQMTQALKEETDGYMIDTQLPDDVREAIRKAQYAAKPLSAVDLTGLPHSDDTVTFNLTQAHEHEEMDEEDEILPVIEVAGGSEVEMPSSPPCAPDSESSLPTLPSTPCPYQHHTQLHESLRDIIRGIRTAQEDSLIG</sequence>
<evidence type="ECO:0000313" key="5">
    <source>
        <dbReference type="EMBL" id="OBS17898.1"/>
    </source>
</evidence>
<reference evidence="5 11" key="1">
    <citation type="submission" date="2016-06" db="EMBL/GenBank/DDBJ databases">
        <title>Living apart together: crosstalk between the core and supernumerary genomes in a fungal plant pathogen.</title>
        <authorList>
            <person name="Vanheule A."/>
            <person name="Audenaert K."/>
            <person name="Warris S."/>
            <person name="Van De Geest H."/>
            <person name="Schijlen E."/>
            <person name="Hofte M."/>
            <person name="De Saeger S."/>
            <person name="Haesaert G."/>
            <person name="Waalwijk C."/>
            <person name="Van Der Lee T."/>
        </authorList>
    </citation>
    <scope>NUCLEOTIDE SEQUENCE [LARGE SCALE GENOMIC DNA]</scope>
    <source>
        <strain evidence="5 11">2516</strain>
    </source>
</reference>
<dbReference type="Proteomes" id="UP000091967">
    <property type="component" value="Unassembled WGS sequence"/>
</dbReference>
<name>A0A1B8ABP7_FUSPO</name>
<dbReference type="EMBL" id="LYXU01000004">
    <property type="protein sequence ID" value="OBS17898.1"/>
    <property type="molecule type" value="Genomic_DNA"/>
</dbReference>
<feature type="region of interest" description="Disordered" evidence="2">
    <location>
        <begin position="680"/>
        <end position="703"/>
    </location>
</feature>
<dbReference type="EMBL" id="LYXU01000003">
    <property type="protein sequence ID" value="OBS22829.1"/>
    <property type="molecule type" value="Genomic_DNA"/>
</dbReference>
<dbReference type="EMBL" id="LYXU01000001">
    <property type="protein sequence ID" value="OBS27151.1"/>
    <property type="molecule type" value="Genomic_DNA"/>
</dbReference>
<dbReference type="PROSITE" id="PS51253">
    <property type="entry name" value="HTH_CENPB"/>
    <property type="match status" value="1"/>
</dbReference>
<evidence type="ECO:0000313" key="10">
    <source>
        <dbReference type="EMBL" id="OBS28337.1"/>
    </source>
</evidence>
<evidence type="ECO:0000313" key="7">
    <source>
        <dbReference type="EMBL" id="OBS22829.1"/>
    </source>
</evidence>
<dbReference type="EMBL" id="LYXU01000165">
    <property type="protein sequence ID" value="OBS15216.1"/>
    <property type="molecule type" value="Genomic_DNA"/>
</dbReference>
<keyword evidence="1" id="KW-0238">DNA-binding</keyword>